<reference evidence="2" key="2">
    <citation type="submission" date="2020-09" db="EMBL/GenBank/DDBJ databases">
        <authorList>
            <person name="Sun Q."/>
            <person name="Zhou Y."/>
        </authorList>
    </citation>
    <scope>NUCLEOTIDE SEQUENCE</scope>
    <source>
        <strain evidence="2">CGMCC 1.15880</strain>
    </source>
</reference>
<protein>
    <recommendedName>
        <fullName evidence="1">Endoribonuclease L-PSP/chorismate mutase-like domain-containing protein</fullName>
    </recommendedName>
</protein>
<dbReference type="Pfam" id="PF14588">
    <property type="entry name" value="YjgF_endoribonc"/>
    <property type="match status" value="1"/>
</dbReference>
<keyword evidence="3" id="KW-1185">Reference proteome</keyword>
<evidence type="ECO:0000259" key="1">
    <source>
        <dbReference type="Pfam" id="PF14588"/>
    </source>
</evidence>
<reference evidence="2" key="1">
    <citation type="journal article" date="2014" name="Int. J. Syst. Evol. Microbiol.">
        <title>Complete genome sequence of Corynebacterium casei LMG S-19264T (=DSM 44701T), isolated from a smear-ripened cheese.</title>
        <authorList>
            <consortium name="US DOE Joint Genome Institute (JGI-PGF)"/>
            <person name="Walter F."/>
            <person name="Albersmeier A."/>
            <person name="Kalinowski J."/>
            <person name="Ruckert C."/>
        </authorList>
    </citation>
    <scope>NUCLEOTIDE SEQUENCE</scope>
    <source>
        <strain evidence="2">CGMCC 1.15880</strain>
    </source>
</reference>
<dbReference type="RefSeq" id="WP_188673337.1">
    <property type="nucleotide sequence ID" value="NZ_BMKA01000002.1"/>
</dbReference>
<dbReference type="InterPro" id="IPR013813">
    <property type="entry name" value="Endoribo_LPSP/chorism_mut-like"/>
</dbReference>
<dbReference type="InterPro" id="IPR035959">
    <property type="entry name" value="RutC-like_sf"/>
</dbReference>
<dbReference type="Gene3D" id="3.30.1330.40">
    <property type="entry name" value="RutC-like"/>
    <property type="match status" value="1"/>
</dbReference>
<dbReference type="Proteomes" id="UP000628017">
    <property type="component" value="Unassembled WGS sequence"/>
</dbReference>
<dbReference type="PANTHER" id="PTHR43760:SF1">
    <property type="entry name" value="ENDORIBONUCLEASE L-PSP_CHORISMATE MUTASE-LIKE DOMAIN-CONTAINING PROTEIN"/>
    <property type="match status" value="1"/>
</dbReference>
<name>A0A916VPK0_9RHOB</name>
<gene>
    <name evidence="2" type="ORF">GCM10011498_16910</name>
</gene>
<dbReference type="SUPFAM" id="SSF55298">
    <property type="entry name" value="YjgF-like"/>
    <property type="match status" value="1"/>
</dbReference>
<feature type="domain" description="Endoribonuclease L-PSP/chorismate mutase-like" evidence="1">
    <location>
        <begin position="11"/>
        <end position="143"/>
    </location>
</feature>
<comment type="caution">
    <text evidence="2">The sequence shown here is derived from an EMBL/GenBank/DDBJ whole genome shotgun (WGS) entry which is preliminary data.</text>
</comment>
<accession>A0A916VPK0</accession>
<evidence type="ECO:0000313" key="2">
    <source>
        <dbReference type="EMBL" id="GGA16965.1"/>
    </source>
</evidence>
<dbReference type="AlphaFoldDB" id="A0A916VPK0"/>
<sequence>MVGKIDAVLADLGETLPEAPAPAANYVPYVVVGDMVYVSGQIAKGPDGLICGKLGADLDVAAGQDAAKTCALNLIAQLKAACDGDLDRVTRVVKLGGFVNCTPDFEDHPAVINGASDFMGAVFGEAGTHARAAVGTSSLPFNVAVEIEGIFQIS</sequence>
<proteinExistence type="predicted"/>
<dbReference type="PANTHER" id="PTHR43760">
    <property type="entry name" value="ENDORIBONUCLEASE-RELATED"/>
    <property type="match status" value="1"/>
</dbReference>
<dbReference type="CDD" id="cd02199">
    <property type="entry name" value="YjgF_YER057c_UK114_like_1"/>
    <property type="match status" value="1"/>
</dbReference>
<organism evidence="2 3">
    <name type="scientific">Neptunicoccus cionae</name>
    <dbReference type="NCBI Taxonomy" id="2035344"/>
    <lineage>
        <taxon>Bacteria</taxon>
        <taxon>Pseudomonadati</taxon>
        <taxon>Pseudomonadota</taxon>
        <taxon>Alphaproteobacteria</taxon>
        <taxon>Rhodobacterales</taxon>
        <taxon>Paracoccaceae</taxon>
        <taxon>Neptunicoccus</taxon>
    </lineage>
</organism>
<dbReference type="EMBL" id="BMKA01000002">
    <property type="protein sequence ID" value="GGA16965.1"/>
    <property type="molecule type" value="Genomic_DNA"/>
</dbReference>
<evidence type="ECO:0000313" key="3">
    <source>
        <dbReference type="Proteomes" id="UP000628017"/>
    </source>
</evidence>